<proteinExistence type="predicted"/>
<evidence type="ECO:0008006" key="3">
    <source>
        <dbReference type="Google" id="ProtNLM"/>
    </source>
</evidence>
<sequence>METFVKVGYDHKMIEQMSGNIIKETDSHIGHFPENLGEYSEEQGERFHQDQDSEEVMGAMVIVQKVDTFDSAAFVNHRETSPDEHESLVPCVKSRGSIVCFAIHAYISRKTNRTNTKASQTVDTLGNAVTVLRSGGISVYKVSQQTAIPYSTLKKRYNLAKANDGSYKNLPKLRRCTVFNFEQ</sequence>
<evidence type="ECO:0000313" key="2">
    <source>
        <dbReference type="Proteomes" id="UP001153954"/>
    </source>
</evidence>
<protein>
    <recommendedName>
        <fullName evidence="3">HTH psq-type domain-containing protein</fullName>
    </recommendedName>
</protein>
<organism evidence="1 2">
    <name type="scientific">Euphydryas editha</name>
    <name type="common">Edith's checkerspot</name>
    <dbReference type="NCBI Taxonomy" id="104508"/>
    <lineage>
        <taxon>Eukaryota</taxon>
        <taxon>Metazoa</taxon>
        <taxon>Ecdysozoa</taxon>
        <taxon>Arthropoda</taxon>
        <taxon>Hexapoda</taxon>
        <taxon>Insecta</taxon>
        <taxon>Pterygota</taxon>
        <taxon>Neoptera</taxon>
        <taxon>Endopterygota</taxon>
        <taxon>Lepidoptera</taxon>
        <taxon>Glossata</taxon>
        <taxon>Ditrysia</taxon>
        <taxon>Papilionoidea</taxon>
        <taxon>Nymphalidae</taxon>
        <taxon>Nymphalinae</taxon>
        <taxon>Euphydryas</taxon>
    </lineage>
</organism>
<dbReference type="EMBL" id="CAKOGL010000011">
    <property type="protein sequence ID" value="CAH2092030.1"/>
    <property type="molecule type" value="Genomic_DNA"/>
</dbReference>
<comment type="caution">
    <text evidence="1">The sequence shown here is derived from an EMBL/GenBank/DDBJ whole genome shotgun (WGS) entry which is preliminary data.</text>
</comment>
<dbReference type="AlphaFoldDB" id="A0AAU9U5G1"/>
<dbReference type="Proteomes" id="UP001153954">
    <property type="component" value="Unassembled WGS sequence"/>
</dbReference>
<keyword evidence="2" id="KW-1185">Reference proteome</keyword>
<gene>
    <name evidence="1" type="ORF">EEDITHA_LOCUS7834</name>
</gene>
<reference evidence="1" key="1">
    <citation type="submission" date="2022-03" db="EMBL/GenBank/DDBJ databases">
        <authorList>
            <person name="Tunstrom K."/>
        </authorList>
    </citation>
    <scope>NUCLEOTIDE SEQUENCE</scope>
</reference>
<name>A0AAU9U5G1_EUPED</name>
<accession>A0AAU9U5G1</accession>
<evidence type="ECO:0000313" key="1">
    <source>
        <dbReference type="EMBL" id="CAH2092030.1"/>
    </source>
</evidence>